<dbReference type="Pfam" id="PF04011">
    <property type="entry name" value="LemA"/>
    <property type="match status" value="1"/>
</dbReference>
<name>A0A345C3B8_9BACI</name>
<evidence type="ECO:0000256" key="1">
    <source>
        <dbReference type="ARBA" id="ARBA00004167"/>
    </source>
</evidence>
<evidence type="ECO:0000256" key="5">
    <source>
        <dbReference type="ARBA" id="ARBA00023136"/>
    </source>
</evidence>
<gene>
    <name evidence="7" type="ORF">DT065_18140</name>
</gene>
<protein>
    <recommendedName>
        <fullName evidence="9">LemA family protein</fullName>
    </recommendedName>
</protein>
<comment type="subcellular location">
    <subcellularLocation>
        <location evidence="1">Membrane</location>
        <topology evidence="1">Single-pass membrane protein</topology>
    </subcellularLocation>
</comment>
<organism evidence="7 8">
    <name type="scientific">Salicibibacter kimchii</name>
    <dbReference type="NCBI Taxonomy" id="2099786"/>
    <lineage>
        <taxon>Bacteria</taxon>
        <taxon>Bacillati</taxon>
        <taxon>Bacillota</taxon>
        <taxon>Bacilli</taxon>
        <taxon>Bacillales</taxon>
        <taxon>Bacillaceae</taxon>
        <taxon>Salicibibacter</taxon>
    </lineage>
</organism>
<evidence type="ECO:0000256" key="4">
    <source>
        <dbReference type="ARBA" id="ARBA00022989"/>
    </source>
</evidence>
<keyword evidence="5 6" id="KW-0472">Membrane</keyword>
<evidence type="ECO:0000313" key="7">
    <source>
        <dbReference type="EMBL" id="AXF57699.1"/>
    </source>
</evidence>
<dbReference type="GO" id="GO:0016020">
    <property type="term" value="C:membrane"/>
    <property type="evidence" value="ECO:0007669"/>
    <property type="project" value="UniProtKB-SubCell"/>
</dbReference>
<dbReference type="InterPro" id="IPR007156">
    <property type="entry name" value="MamQ_LemA"/>
</dbReference>
<dbReference type="Gene3D" id="1.20.1440.20">
    <property type="entry name" value="LemA-like domain"/>
    <property type="match status" value="1"/>
</dbReference>
<dbReference type="EMBL" id="CP031092">
    <property type="protein sequence ID" value="AXF57699.1"/>
    <property type="molecule type" value="Genomic_DNA"/>
</dbReference>
<evidence type="ECO:0000313" key="8">
    <source>
        <dbReference type="Proteomes" id="UP000252100"/>
    </source>
</evidence>
<keyword evidence="3 6" id="KW-0812">Transmembrane</keyword>
<dbReference type="SUPFAM" id="SSF140478">
    <property type="entry name" value="LemA-like"/>
    <property type="match status" value="1"/>
</dbReference>
<dbReference type="AlphaFoldDB" id="A0A345C3B8"/>
<evidence type="ECO:0000256" key="3">
    <source>
        <dbReference type="ARBA" id="ARBA00022692"/>
    </source>
</evidence>
<sequence>MIYLVYGQLYLYKQLEEKGGSLVLGFAIILGIVIVATLLIWVVGYSVLLKFVTRMETRWQRIMHLLSRVERSTNDFLATLDQYGKLPAGTTESLEKVMEDMQDPANERGDQLHAFGILNDRITFLFEQIDADEDLNDPELVEISEDLNTTLTLLETASQSYNYAVEKYNKSLTVIPTKYVANVHQFKPQLMLDETVHRLSSSDHAI</sequence>
<dbReference type="InterPro" id="IPR023353">
    <property type="entry name" value="LemA-like_dom_sf"/>
</dbReference>
<feature type="transmembrane region" description="Helical" evidence="6">
    <location>
        <begin position="20"/>
        <end position="48"/>
    </location>
</feature>
<keyword evidence="4 6" id="KW-1133">Transmembrane helix</keyword>
<dbReference type="KEGG" id="rue:DT065_18140"/>
<evidence type="ECO:0008006" key="9">
    <source>
        <dbReference type="Google" id="ProtNLM"/>
    </source>
</evidence>
<comment type="similarity">
    <text evidence="2">Belongs to the LemA family.</text>
</comment>
<dbReference type="Proteomes" id="UP000252100">
    <property type="component" value="Chromosome"/>
</dbReference>
<evidence type="ECO:0000256" key="2">
    <source>
        <dbReference type="ARBA" id="ARBA00008854"/>
    </source>
</evidence>
<evidence type="ECO:0000256" key="6">
    <source>
        <dbReference type="SAM" id="Phobius"/>
    </source>
</evidence>
<reference evidence="7 8" key="1">
    <citation type="journal article" date="2018" name="J. Microbiol.">
        <title>Salicibibacter kimchii gen. nov., sp. nov., a moderately halophilic and alkalitolerant bacterium in the family Bacillaceae, isolated from kimchi.</title>
        <authorList>
            <person name="Jang J.Y."/>
            <person name="Oh Y.J."/>
            <person name="Lim S.K."/>
            <person name="Park H.K."/>
            <person name="Lee C."/>
            <person name="Kim J.Y."/>
            <person name="Lee M.A."/>
            <person name="Choi H.J."/>
        </authorList>
    </citation>
    <scope>NUCLEOTIDE SEQUENCE [LARGE SCALE GENOMIC DNA]</scope>
    <source>
        <strain evidence="7 8">NKC1-1</strain>
    </source>
</reference>
<proteinExistence type="inferred from homology"/>
<accession>A0A345C3B8</accession>
<keyword evidence="8" id="KW-1185">Reference proteome</keyword>